<dbReference type="EMBL" id="JAEMHM010000008">
    <property type="protein sequence ID" value="MBJ6725272.1"/>
    <property type="molecule type" value="Genomic_DNA"/>
</dbReference>
<dbReference type="AlphaFoldDB" id="A0A8J7LYQ7"/>
<gene>
    <name evidence="2" type="ORF">JFN93_11175</name>
</gene>
<dbReference type="RefSeq" id="WP_199384160.1">
    <property type="nucleotide sequence ID" value="NZ_JAEMHM010000008.1"/>
</dbReference>
<sequence>MKKMILAAVGVMLAATPALAEHKLLVTDVLDPKQVEAQAKFEHTYLSGSLSNPSGTTSVRATESLYSVGVGLLPGLEMTAFIPYVFNEREKAQFTGFDPEVDKKDGFGDFALEAKYRLLGGEHEPFTVVAGLDLKFDTAGNKNGDAGTGTTDFAPFIAASANLGHHTIPYAIYQATLRNHDTRDTHTISLGLEKELNETFTLDGRFDANFNTSDDTVTANERYVFELASYIQVAHNLYVLPAAAYIKESDSTLKATNTKIGSVDGYRVGASLYYLY</sequence>
<name>A0A8J7LYQ7_9BACT</name>
<evidence type="ECO:0008006" key="4">
    <source>
        <dbReference type="Google" id="ProtNLM"/>
    </source>
</evidence>
<proteinExistence type="predicted"/>
<comment type="caution">
    <text evidence="2">The sequence shown here is derived from an EMBL/GenBank/DDBJ whole genome shotgun (WGS) entry which is preliminary data.</text>
</comment>
<feature type="signal peptide" evidence="1">
    <location>
        <begin position="1"/>
        <end position="20"/>
    </location>
</feature>
<accession>A0A8J7LYQ7</accession>
<organism evidence="2 3">
    <name type="scientific">Geomesophilobacter sediminis</name>
    <dbReference type="NCBI Taxonomy" id="2798584"/>
    <lineage>
        <taxon>Bacteria</taxon>
        <taxon>Pseudomonadati</taxon>
        <taxon>Thermodesulfobacteriota</taxon>
        <taxon>Desulfuromonadia</taxon>
        <taxon>Geobacterales</taxon>
        <taxon>Geobacteraceae</taxon>
        <taxon>Geomesophilobacter</taxon>
    </lineage>
</organism>
<keyword evidence="3" id="KW-1185">Reference proteome</keyword>
<feature type="chain" id="PRO_5035282206" description="Transporter" evidence="1">
    <location>
        <begin position="21"/>
        <end position="276"/>
    </location>
</feature>
<evidence type="ECO:0000313" key="3">
    <source>
        <dbReference type="Proteomes" id="UP000636888"/>
    </source>
</evidence>
<reference evidence="2" key="1">
    <citation type="submission" date="2020-12" db="EMBL/GenBank/DDBJ databases">
        <title>Geomonas sp. Red875, isolated from river sediment.</title>
        <authorList>
            <person name="Xu Z."/>
            <person name="Zhang Z."/>
            <person name="Masuda Y."/>
            <person name="Itoh H."/>
            <person name="Senoo K."/>
        </authorList>
    </citation>
    <scope>NUCLEOTIDE SEQUENCE</scope>
    <source>
        <strain evidence="2">Red875</strain>
    </source>
</reference>
<evidence type="ECO:0000313" key="2">
    <source>
        <dbReference type="EMBL" id="MBJ6725272.1"/>
    </source>
</evidence>
<keyword evidence="1" id="KW-0732">Signal</keyword>
<evidence type="ECO:0000256" key="1">
    <source>
        <dbReference type="SAM" id="SignalP"/>
    </source>
</evidence>
<protein>
    <recommendedName>
        <fullName evidence="4">Transporter</fullName>
    </recommendedName>
</protein>
<dbReference type="Proteomes" id="UP000636888">
    <property type="component" value="Unassembled WGS sequence"/>
</dbReference>